<gene>
    <name evidence="2" type="ORF">BBJ29_008833</name>
    <name evidence="3" type="ORF">BBP00_00009203</name>
</gene>
<dbReference type="Proteomes" id="UP000277300">
    <property type="component" value="Unassembled WGS sequence"/>
</dbReference>
<evidence type="ECO:0000259" key="1">
    <source>
        <dbReference type="Pfam" id="PF14587"/>
    </source>
</evidence>
<comment type="caution">
    <text evidence="3">The sequence shown here is derived from an EMBL/GenBank/DDBJ whole genome shotgun (WGS) entry which is preliminary data.</text>
</comment>
<evidence type="ECO:0000313" key="4">
    <source>
        <dbReference type="Proteomes" id="UP000277300"/>
    </source>
</evidence>
<organism evidence="3 4">
    <name type="scientific">Phytophthora kernoviae</name>
    <dbReference type="NCBI Taxonomy" id="325452"/>
    <lineage>
        <taxon>Eukaryota</taxon>
        <taxon>Sar</taxon>
        <taxon>Stramenopiles</taxon>
        <taxon>Oomycota</taxon>
        <taxon>Peronosporomycetes</taxon>
        <taxon>Peronosporales</taxon>
        <taxon>Peronosporaceae</taxon>
        <taxon>Phytophthora</taxon>
    </lineage>
</organism>
<dbReference type="Pfam" id="PF14587">
    <property type="entry name" value="Glyco_hydr_30_2"/>
    <property type="match status" value="1"/>
</dbReference>
<dbReference type="Proteomes" id="UP000284657">
    <property type="component" value="Unassembled WGS sequence"/>
</dbReference>
<accession>A0A3F2RF81</accession>
<dbReference type="InterPro" id="IPR039514">
    <property type="entry name" value="6GAL-like"/>
</dbReference>
<dbReference type="EMBL" id="MBDO02000583">
    <property type="protein sequence ID" value="RLN53759.1"/>
    <property type="molecule type" value="Genomic_DNA"/>
</dbReference>
<name>A0A3F2RF81_9STRA</name>
<evidence type="ECO:0000313" key="5">
    <source>
        <dbReference type="Proteomes" id="UP000284657"/>
    </source>
</evidence>
<dbReference type="InterPro" id="IPR039743">
    <property type="entry name" value="6GAL/EXGAL"/>
</dbReference>
<dbReference type="Gene3D" id="3.20.20.80">
    <property type="entry name" value="Glycosidases"/>
    <property type="match status" value="2"/>
</dbReference>
<evidence type="ECO:0000313" key="3">
    <source>
        <dbReference type="EMBL" id="RLN53759.1"/>
    </source>
</evidence>
<dbReference type="SUPFAM" id="SSF51445">
    <property type="entry name" value="(Trans)glycosidases"/>
    <property type="match status" value="1"/>
</dbReference>
<evidence type="ECO:0000313" key="2">
    <source>
        <dbReference type="EMBL" id="RLN47099.1"/>
    </source>
</evidence>
<dbReference type="AlphaFoldDB" id="A0A3F2RF81"/>
<proteinExistence type="predicted"/>
<dbReference type="OrthoDB" id="2012278at2759"/>
<reference evidence="4 5" key="1">
    <citation type="submission" date="2018-07" db="EMBL/GenBank/DDBJ databases">
        <title>Genome sequencing of oomycete isolates from Chile give support for New Zealand origin for Phytophthora kernoviae and make available the first Nothophytophthora sp. genome.</title>
        <authorList>
            <person name="Studholme D.J."/>
            <person name="Sanfuentes E."/>
            <person name="Panda P."/>
            <person name="Hill R."/>
            <person name="Sambles C."/>
            <person name="Grant M."/>
            <person name="Williams N.M."/>
            <person name="Mcdougal R.L."/>
        </authorList>
    </citation>
    <scope>NUCLEOTIDE SEQUENCE [LARGE SCALE GENOMIC DNA]</scope>
    <source>
        <strain evidence="3">Chile6</strain>
        <strain evidence="2">Chile7</strain>
    </source>
</reference>
<dbReference type="EMBL" id="MBAD02002499">
    <property type="protein sequence ID" value="RLN47099.1"/>
    <property type="molecule type" value="Genomic_DNA"/>
</dbReference>
<sequence>MLSLAITNGVDIVEAYSNSPPWWMMKNRATAGGDKGGEDNLLPESYDQFVLYLATVVSEAKTRWGINFTYVAPFNKPMTNVSVMEAAGKVNTHGYDGQEVYRGVDRAALKKLAADSNLGRWDSEYGDDDGSGLTLAQSITLDVNELGVSAFVYGQVLNSGGLGLIQCNLWDNWIGAANPKYYVMAHYSHHIRRGMSIHATDDPDIVAAFDAENSVLVIVRVTPGEAETKQIVIDDFMTAGESAVDRWPTRIDTWTTHTKSKDSFYVESGMQDPSLEFNVDFPAESVMTLEVHWG</sequence>
<dbReference type="PANTHER" id="PTHR42767">
    <property type="entry name" value="ENDO-BETA-1,6-GALACTANASE"/>
    <property type="match status" value="1"/>
</dbReference>
<dbReference type="PANTHER" id="PTHR42767:SF1">
    <property type="entry name" value="ENDO-BETA-1,6-GALACTANASE-LIKE DOMAIN-CONTAINING PROTEIN"/>
    <property type="match status" value="1"/>
</dbReference>
<dbReference type="InterPro" id="IPR017853">
    <property type="entry name" value="GH"/>
</dbReference>
<feature type="domain" description="Endo-beta-1,6-galactanase-like" evidence="1">
    <location>
        <begin position="3"/>
        <end position="88"/>
    </location>
</feature>
<dbReference type="GO" id="GO:0004553">
    <property type="term" value="F:hydrolase activity, hydrolyzing O-glycosyl compounds"/>
    <property type="evidence" value="ECO:0007669"/>
    <property type="project" value="InterPro"/>
</dbReference>
<protein>
    <recommendedName>
        <fullName evidence="1">Endo-beta-1,6-galactanase-like domain-containing protein</fullName>
    </recommendedName>
</protein>